<dbReference type="EMBL" id="JAHUTJ010058430">
    <property type="protein sequence ID" value="MED6287221.1"/>
    <property type="molecule type" value="Genomic_DNA"/>
</dbReference>
<gene>
    <name evidence="1" type="ORF">CHARACLAT_014142</name>
</gene>
<sequence>MDLLAASINALLAQPVYLDDKDQLLQDLHTRRCFTIRLPTRCGSDFLGWCFYVQIK</sequence>
<evidence type="ECO:0000313" key="2">
    <source>
        <dbReference type="Proteomes" id="UP001352852"/>
    </source>
</evidence>
<organism evidence="1 2">
    <name type="scientific">Characodon lateralis</name>
    <dbReference type="NCBI Taxonomy" id="208331"/>
    <lineage>
        <taxon>Eukaryota</taxon>
        <taxon>Metazoa</taxon>
        <taxon>Chordata</taxon>
        <taxon>Craniata</taxon>
        <taxon>Vertebrata</taxon>
        <taxon>Euteleostomi</taxon>
        <taxon>Actinopterygii</taxon>
        <taxon>Neopterygii</taxon>
        <taxon>Teleostei</taxon>
        <taxon>Neoteleostei</taxon>
        <taxon>Acanthomorphata</taxon>
        <taxon>Ovalentaria</taxon>
        <taxon>Atherinomorphae</taxon>
        <taxon>Cyprinodontiformes</taxon>
        <taxon>Goodeidae</taxon>
        <taxon>Characodon</taxon>
    </lineage>
</organism>
<dbReference type="Proteomes" id="UP001352852">
    <property type="component" value="Unassembled WGS sequence"/>
</dbReference>
<accession>A0ABU7EKD5</accession>
<feature type="non-terminal residue" evidence="1">
    <location>
        <position position="56"/>
    </location>
</feature>
<comment type="caution">
    <text evidence="1">The sequence shown here is derived from an EMBL/GenBank/DDBJ whole genome shotgun (WGS) entry which is preliminary data.</text>
</comment>
<name>A0ABU7EKD5_9TELE</name>
<protein>
    <submittedName>
        <fullName evidence="1">Uncharacterized protein</fullName>
    </submittedName>
</protein>
<evidence type="ECO:0000313" key="1">
    <source>
        <dbReference type="EMBL" id="MED6287221.1"/>
    </source>
</evidence>
<keyword evidence="2" id="KW-1185">Reference proteome</keyword>
<proteinExistence type="predicted"/>
<reference evidence="1 2" key="1">
    <citation type="submission" date="2021-06" db="EMBL/GenBank/DDBJ databases">
        <authorList>
            <person name="Palmer J.M."/>
        </authorList>
    </citation>
    <scope>NUCLEOTIDE SEQUENCE [LARGE SCALE GENOMIC DNA]</scope>
    <source>
        <strain evidence="1 2">CL_MEX2019</strain>
        <tissue evidence="1">Muscle</tissue>
    </source>
</reference>